<evidence type="ECO:0000256" key="1">
    <source>
        <dbReference type="SAM" id="MobiDB-lite"/>
    </source>
</evidence>
<keyword evidence="3" id="KW-1185">Reference proteome</keyword>
<organism evidence="2 3">
    <name type="scientific">Cochliobolus carbonum (strain 26-R-13)</name>
    <name type="common">Maize leaf spot fungus</name>
    <name type="synonym">Bipolaris zeicola</name>
    <dbReference type="NCBI Taxonomy" id="930089"/>
    <lineage>
        <taxon>Eukaryota</taxon>
        <taxon>Fungi</taxon>
        <taxon>Dikarya</taxon>
        <taxon>Ascomycota</taxon>
        <taxon>Pezizomycotina</taxon>
        <taxon>Dothideomycetes</taxon>
        <taxon>Pleosporomycetidae</taxon>
        <taxon>Pleosporales</taxon>
        <taxon>Pleosporineae</taxon>
        <taxon>Pleosporaceae</taxon>
        <taxon>Bipolaris</taxon>
    </lineage>
</organism>
<dbReference type="Proteomes" id="UP000053841">
    <property type="component" value="Unassembled WGS sequence"/>
</dbReference>
<dbReference type="EMBL" id="KI964564">
    <property type="protein sequence ID" value="EUC36186.1"/>
    <property type="molecule type" value="Genomic_DNA"/>
</dbReference>
<gene>
    <name evidence="2" type="ORF">COCCADRAFT_88787</name>
</gene>
<dbReference type="AlphaFoldDB" id="W6YXL7"/>
<name>W6YXL7_COCC2</name>
<dbReference type="GeneID" id="19152642"/>
<feature type="region of interest" description="Disordered" evidence="1">
    <location>
        <begin position="270"/>
        <end position="310"/>
    </location>
</feature>
<dbReference type="RefSeq" id="XP_007709488.1">
    <property type="nucleotide sequence ID" value="XM_007711298.1"/>
</dbReference>
<proteinExistence type="predicted"/>
<dbReference type="eggNOG" id="ENOG502SXBP">
    <property type="taxonomic scope" value="Eukaryota"/>
</dbReference>
<evidence type="ECO:0000313" key="2">
    <source>
        <dbReference type="EMBL" id="EUC36186.1"/>
    </source>
</evidence>
<protein>
    <submittedName>
        <fullName evidence="2">Uncharacterized protein</fullName>
    </submittedName>
</protein>
<evidence type="ECO:0000313" key="3">
    <source>
        <dbReference type="Proteomes" id="UP000053841"/>
    </source>
</evidence>
<dbReference type="KEGG" id="bze:COCCADRAFT_88787"/>
<reference evidence="2 3" key="1">
    <citation type="journal article" date="2013" name="PLoS Genet.">
        <title>Comparative genome structure, secondary metabolite, and effector coding capacity across Cochliobolus pathogens.</title>
        <authorList>
            <person name="Condon B.J."/>
            <person name="Leng Y."/>
            <person name="Wu D."/>
            <person name="Bushley K.E."/>
            <person name="Ohm R.A."/>
            <person name="Otillar R."/>
            <person name="Martin J."/>
            <person name="Schackwitz W."/>
            <person name="Grimwood J."/>
            <person name="MohdZainudin N."/>
            <person name="Xue C."/>
            <person name="Wang R."/>
            <person name="Manning V.A."/>
            <person name="Dhillon B."/>
            <person name="Tu Z.J."/>
            <person name="Steffenson B.J."/>
            <person name="Salamov A."/>
            <person name="Sun H."/>
            <person name="Lowry S."/>
            <person name="LaButti K."/>
            <person name="Han J."/>
            <person name="Copeland A."/>
            <person name="Lindquist E."/>
            <person name="Barry K."/>
            <person name="Schmutz J."/>
            <person name="Baker S.E."/>
            <person name="Ciuffetti L.M."/>
            <person name="Grigoriev I.V."/>
            <person name="Zhong S."/>
            <person name="Turgeon B.G."/>
        </authorList>
    </citation>
    <scope>NUCLEOTIDE SEQUENCE [LARGE SCALE GENOMIC DNA]</scope>
    <source>
        <strain evidence="2 3">26-R-13</strain>
    </source>
</reference>
<accession>W6YXL7</accession>
<dbReference type="OrthoDB" id="3691767at2759"/>
<dbReference type="HOGENOM" id="CLU_852600_0_0_1"/>
<sequence>MAIIPRYGDWITFPLEQVSPVEIEWWSDKTQQRARYYVDKCWFGERVDSTDSESAYGKGLAPKGETLIFIASEYIESRMQGAPHLLNLHLMDIMRKKYHENDLARNWALLQLNEKFHYGQNNKQTFRWIVYHPPAIAGRERKMYQHRFVENVALKIADIGIELAGVAVTTGTGAVTAGAVQVEGVVPMLTRMKNLFTANHGHGLHQFSPSEQVLPISPKPQPEKPKKTSVTLSNGTVVEVIEQSDSTLPNISVEEVNMINIVDVQDEKQDIPSYTGMPGVSSRELSNIQRGRPGDRVQWARNPPLSTGNQ</sequence>